<dbReference type="EMBL" id="BK015154">
    <property type="protein sequence ID" value="DAD93157.1"/>
    <property type="molecule type" value="Genomic_DNA"/>
</dbReference>
<keyword evidence="2" id="KW-1188">Viral release from host cell</keyword>
<accession>A0A8S5NEA9</accession>
<dbReference type="NCBIfam" id="TIGR01760">
    <property type="entry name" value="tape_meas_TP901"/>
    <property type="match status" value="1"/>
</dbReference>
<keyword evidence="1" id="KW-1245">Viral tail assembly</keyword>
<dbReference type="PANTHER" id="PTHR37813:SF1">
    <property type="entry name" value="FELS-2 PROPHAGE PROTEIN"/>
    <property type="match status" value="1"/>
</dbReference>
<reference evidence="4" key="1">
    <citation type="journal article" date="2021" name="Proc. Natl. Acad. Sci. U.S.A.">
        <title>A Catalog of Tens of Thousands of Viruses from Human Metagenomes Reveals Hidden Associations with Chronic Diseases.</title>
        <authorList>
            <person name="Tisza M.J."/>
            <person name="Buck C.B."/>
        </authorList>
    </citation>
    <scope>NUCLEOTIDE SEQUENCE</scope>
    <source>
        <strain evidence="4">CtUJJ3</strain>
    </source>
</reference>
<name>A0A8S5NEA9_9CAUD</name>
<proteinExistence type="predicted"/>
<dbReference type="PANTHER" id="PTHR37813">
    <property type="entry name" value="FELS-2 PROPHAGE PROTEIN"/>
    <property type="match status" value="1"/>
</dbReference>
<dbReference type="Pfam" id="PF10145">
    <property type="entry name" value="PhageMin_Tail"/>
    <property type="match status" value="1"/>
</dbReference>
<evidence type="ECO:0000313" key="4">
    <source>
        <dbReference type="EMBL" id="DAD93157.1"/>
    </source>
</evidence>
<dbReference type="InterPro" id="IPR010090">
    <property type="entry name" value="Phage_tape_meas"/>
</dbReference>
<organism evidence="4">
    <name type="scientific">Caudovirales sp. ctUJJ3</name>
    <dbReference type="NCBI Taxonomy" id="2826777"/>
    <lineage>
        <taxon>Viruses</taxon>
        <taxon>Duplodnaviria</taxon>
        <taxon>Heunggongvirae</taxon>
        <taxon>Uroviricota</taxon>
        <taxon>Caudoviricetes</taxon>
    </lineage>
</organism>
<feature type="domain" description="Phage tail tape measure protein" evidence="3">
    <location>
        <begin position="121"/>
        <end position="319"/>
    </location>
</feature>
<sequence>MASKKGQYQLGIEISGKTNRSLKGAVDSAQGDVERLRRKMYASGRDMERAFSKIDTRGLKALDRAADLTFSGMVKSAKAAAAGIGAAVAVSFGYGGSFEKQMSTVQAISQASRSEMDMLNAAAQEMGRTTQFSATEAGQAEEYMAMAGWKAKEMVAGLPGIMNLAAASGEDLASTSDIVTDALTAFGLAAQDSAMFSDVLAQASSSSNTNVSLMGETFKYVAPAAGAMGYSIQDMAVSIGLMANAGIKGSQSGTALRSTITRLAKPTAESGAAMEDLGIEITNADGSMKSWAEVVDQMRTGMQKLTADQKASYAAMLGGQEAMSGLLAIVNASDADYQKLTEAINNSSGAAQRMAEIRIDNLAGDVTLLKSAAEGAGIAMYEGLVDPAREAVQGLTEGVNAFTESQFLEDLVRMAPTARRELKEFGESAAGAFNPLVEAGKWMADHPQVITGTLAGITSSMAAFKAVKAASALPKLLMSVSGVLGAWPVAAAGLAVGGIVGIAAAVKTADQRLKKQNLADHFGDISLSIKDLRQISQEMVKTKSLEKMGEAMKAFDEVDTLKKSLQDNVDTLEKMNWKVSVGLELSEDDRQSYLDNVESFINGSREQVLEIQYAMQLNLEGLAGEDETGTALKEQFSRFYTDQYEELTRLGDELGQVVGDAFEDGMLDIDEARAIQELQQKMSRITSALAVSEFDANMQVITEGYAGNLDAESFQNLQAEMMDQVEVSEKKLKESLTYGYAGLNAQLNSGSISQDEYDLQHEYLSGQYQTQLAEVQAKAVSYQVETIKRHYAEELAAVGPELEQRTGELLNETLAAIQNGASPETEWGTYALRMQDVWQYSGIDPTTLSALKELYEPLYESVNQLNELKSTLAESGMEIPAALTEAISESADLGLIAGNVDAIMEVTADHVAASPEAAEIVRASAEQGGKVPEAVARGIQDPENQAKITDAVKQMEDYTNRMIRGMNIDGKINVDLGASGSRPAAASLERTVLNARAIAHHARGGLIEQPTLSYFAEEGPEMAIPIEDTDHARGLWAQAGKLLGVYQESQGNSYGNYYREITAGPAAALETGPQGIAGGLMAVFAPVQNFYGDVKKEDVEAANRSSYEEFLEHIDRFLFEKRRVAF</sequence>
<dbReference type="GO" id="GO:0098003">
    <property type="term" value="P:viral tail assembly"/>
    <property type="evidence" value="ECO:0007669"/>
    <property type="project" value="UniProtKB-KW"/>
</dbReference>
<evidence type="ECO:0000256" key="2">
    <source>
        <dbReference type="ARBA" id="ARBA00022612"/>
    </source>
</evidence>
<protein>
    <submittedName>
        <fullName evidence="4">Minor tail protein</fullName>
    </submittedName>
</protein>
<evidence type="ECO:0000259" key="3">
    <source>
        <dbReference type="Pfam" id="PF10145"/>
    </source>
</evidence>
<evidence type="ECO:0000256" key="1">
    <source>
        <dbReference type="ARBA" id="ARBA00022465"/>
    </source>
</evidence>